<dbReference type="AlphaFoldDB" id="A0A3A0VM81"/>
<evidence type="ECO:0000313" key="7">
    <source>
        <dbReference type="Proteomes" id="UP000265541"/>
    </source>
</evidence>
<accession>A0A3A0VM81</accession>
<evidence type="ECO:0000313" key="6">
    <source>
        <dbReference type="EMBL" id="RIP34231.1"/>
    </source>
</evidence>
<reference evidence="6 7" key="1">
    <citation type="journal article" date="2016" name="Front. Microbiol.">
        <title>Comprehensive Phylogenetic Analysis of Bovine Non-aureus Staphylococci Species Based on Whole-Genome Sequencing.</title>
        <authorList>
            <person name="Naushad S."/>
            <person name="Barkema H.W."/>
            <person name="Luby C."/>
            <person name="Condas L.A."/>
            <person name="Nobrega D.B."/>
            <person name="Carson D.A."/>
            <person name="De Buck J."/>
        </authorList>
    </citation>
    <scope>NUCLEOTIDE SEQUENCE [LARGE SCALE GENOMIC DNA]</scope>
    <source>
        <strain evidence="6 7">SNUC 4781</strain>
    </source>
</reference>
<comment type="cofactor">
    <cofactor evidence="5">
        <name>Mg(2+)</name>
        <dbReference type="ChEBI" id="CHEBI:18420"/>
    </cofactor>
</comment>
<comment type="similarity">
    <text evidence="1 5">Belongs to the 5-formyltetrahydrofolate cyclo-ligase family.</text>
</comment>
<evidence type="ECO:0000256" key="1">
    <source>
        <dbReference type="ARBA" id="ARBA00010638"/>
    </source>
</evidence>
<dbReference type="GO" id="GO:0009396">
    <property type="term" value="P:folic acid-containing compound biosynthetic process"/>
    <property type="evidence" value="ECO:0007669"/>
    <property type="project" value="TreeGrafter"/>
</dbReference>
<sequence>MSKKGLRHSKLNTMNDFKTSENKQSIDKELARRLYDTEEYKLANRIGIVLSMDHEVDTYNIITTMLNDNKQVFVPETDYLNKIMHFKSLLNLEDIGPDEKGINHVTEDTEITDNLDLLIVPGVVFNQLGYRIGYGGGYFDKFLSYNDQPTISLIYDFQLSDFEPEVHDQPVEKLIIVTTK</sequence>
<dbReference type="Proteomes" id="UP000265541">
    <property type="component" value="Unassembled WGS sequence"/>
</dbReference>
<comment type="caution">
    <text evidence="6">The sequence shown here is derived from an EMBL/GenBank/DDBJ whole genome shotgun (WGS) entry which is preliminary data.</text>
</comment>
<feature type="binding site" evidence="4">
    <location>
        <begin position="3"/>
        <end position="7"/>
    </location>
    <ligand>
        <name>ATP</name>
        <dbReference type="ChEBI" id="CHEBI:30616"/>
    </ligand>
</feature>
<evidence type="ECO:0000256" key="2">
    <source>
        <dbReference type="ARBA" id="ARBA00022741"/>
    </source>
</evidence>
<dbReference type="InterPro" id="IPR037171">
    <property type="entry name" value="NagB/RpiA_transferase-like"/>
</dbReference>
<dbReference type="NCBIfam" id="TIGR02727">
    <property type="entry name" value="MTHFS_bact"/>
    <property type="match status" value="1"/>
</dbReference>
<evidence type="ECO:0000256" key="5">
    <source>
        <dbReference type="RuleBase" id="RU361279"/>
    </source>
</evidence>
<dbReference type="Gene3D" id="3.40.50.10420">
    <property type="entry name" value="NagB/RpiA/CoA transferase-like"/>
    <property type="match status" value="1"/>
</dbReference>
<dbReference type="GO" id="GO:0005524">
    <property type="term" value="F:ATP binding"/>
    <property type="evidence" value="ECO:0007669"/>
    <property type="project" value="UniProtKB-KW"/>
</dbReference>
<gene>
    <name evidence="6" type="ORF">BUZ14_09285</name>
</gene>
<keyword evidence="5" id="KW-0460">Magnesium</keyword>
<evidence type="ECO:0000256" key="3">
    <source>
        <dbReference type="ARBA" id="ARBA00022840"/>
    </source>
</evidence>
<feature type="binding site" evidence="4">
    <location>
        <position position="50"/>
    </location>
    <ligand>
        <name>substrate</name>
    </ligand>
</feature>
<dbReference type="EMBL" id="QYJN01000004">
    <property type="protein sequence ID" value="RIP34231.1"/>
    <property type="molecule type" value="Genomic_DNA"/>
</dbReference>
<dbReference type="PANTHER" id="PTHR23407">
    <property type="entry name" value="ATPASE INHIBITOR/5-FORMYLTETRAHYDROFOLATE CYCLO-LIGASE"/>
    <property type="match status" value="1"/>
</dbReference>
<dbReference type="InterPro" id="IPR002698">
    <property type="entry name" value="FTHF_cligase"/>
</dbReference>
<dbReference type="GO" id="GO:0046872">
    <property type="term" value="F:metal ion binding"/>
    <property type="evidence" value="ECO:0007669"/>
    <property type="project" value="UniProtKB-KW"/>
</dbReference>
<feature type="binding site" evidence="4">
    <location>
        <position position="55"/>
    </location>
    <ligand>
        <name>substrate</name>
    </ligand>
</feature>
<keyword evidence="2 4" id="KW-0547">Nucleotide-binding</keyword>
<dbReference type="EC" id="6.3.3.2" evidence="5"/>
<proteinExistence type="inferred from homology"/>
<dbReference type="GO" id="GO:0030272">
    <property type="term" value="F:5-formyltetrahydrofolate cyclo-ligase activity"/>
    <property type="evidence" value="ECO:0007669"/>
    <property type="project" value="UniProtKB-EC"/>
</dbReference>
<dbReference type="PIRSF" id="PIRSF006806">
    <property type="entry name" value="FTHF_cligase"/>
    <property type="match status" value="1"/>
</dbReference>
<evidence type="ECO:0000256" key="4">
    <source>
        <dbReference type="PIRSR" id="PIRSR006806-1"/>
    </source>
</evidence>
<dbReference type="OrthoDB" id="9801938at2"/>
<organism evidence="6 7">
    <name type="scientific">Staphylococcus gallinarum</name>
    <dbReference type="NCBI Taxonomy" id="1293"/>
    <lineage>
        <taxon>Bacteria</taxon>
        <taxon>Bacillati</taxon>
        <taxon>Bacillota</taxon>
        <taxon>Bacilli</taxon>
        <taxon>Bacillales</taxon>
        <taxon>Staphylococcaceae</taxon>
        <taxon>Staphylococcus</taxon>
    </lineage>
</organism>
<keyword evidence="3 4" id="KW-0067">ATP-binding</keyword>
<keyword evidence="5" id="KW-0479">Metal-binding</keyword>
<dbReference type="RefSeq" id="WP_119485624.1">
    <property type="nucleotide sequence ID" value="NZ_QYJN01000004.1"/>
</dbReference>
<comment type="catalytic activity">
    <reaction evidence="5">
        <text>(6S)-5-formyl-5,6,7,8-tetrahydrofolate + ATP = (6R)-5,10-methenyltetrahydrofolate + ADP + phosphate</text>
        <dbReference type="Rhea" id="RHEA:10488"/>
        <dbReference type="ChEBI" id="CHEBI:30616"/>
        <dbReference type="ChEBI" id="CHEBI:43474"/>
        <dbReference type="ChEBI" id="CHEBI:57455"/>
        <dbReference type="ChEBI" id="CHEBI:57457"/>
        <dbReference type="ChEBI" id="CHEBI:456216"/>
        <dbReference type="EC" id="6.3.3.2"/>
    </reaction>
</comment>
<dbReference type="GO" id="GO:0035999">
    <property type="term" value="P:tetrahydrofolate interconversion"/>
    <property type="evidence" value="ECO:0007669"/>
    <property type="project" value="TreeGrafter"/>
</dbReference>
<dbReference type="InterPro" id="IPR024185">
    <property type="entry name" value="FTHF_cligase-like_sf"/>
</dbReference>
<dbReference type="Pfam" id="PF01812">
    <property type="entry name" value="5-FTHF_cyc-lig"/>
    <property type="match status" value="1"/>
</dbReference>
<keyword evidence="6" id="KW-0436">Ligase</keyword>
<dbReference type="SUPFAM" id="SSF100950">
    <property type="entry name" value="NagB/RpiA/CoA transferase-like"/>
    <property type="match status" value="1"/>
</dbReference>
<name>A0A3A0VM81_STAGA</name>
<dbReference type="PANTHER" id="PTHR23407:SF1">
    <property type="entry name" value="5-FORMYLTETRAHYDROFOLATE CYCLO-LIGASE"/>
    <property type="match status" value="1"/>
</dbReference>
<protein>
    <recommendedName>
        <fullName evidence="5">5-formyltetrahydrofolate cyclo-ligase</fullName>
        <ecNumber evidence="5">6.3.3.2</ecNumber>
    </recommendedName>
</protein>